<name>A0A0A9C760_ARUDO</name>
<proteinExistence type="predicted"/>
<dbReference type="EMBL" id="GBRH01227592">
    <property type="protein sequence ID" value="JAD70303.1"/>
    <property type="molecule type" value="Transcribed_RNA"/>
</dbReference>
<dbReference type="AlphaFoldDB" id="A0A0A9C760"/>
<protein>
    <submittedName>
        <fullName evidence="1">Uncharacterized protein</fullName>
    </submittedName>
</protein>
<reference evidence="1" key="1">
    <citation type="submission" date="2014-09" db="EMBL/GenBank/DDBJ databases">
        <authorList>
            <person name="Magalhaes I.L.F."/>
            <person name="Oliveira U."/>
            <person name="Santos F.R."/>
            <person name="Vidigal T.H.D.A."/>
            <person name="Brescovit A.D."/>
            <person name="Santos A.J."/>
        </authorList>
    </citation>
    <scope>NUCLEOTIDE SEQUENCE</scope>
    <source>
        <tissue evidence="1">Shoot tissue taken approximately 20 cm above the soil surface</tissue>
    </source>
</reference>
<evidence type="ECO:0000313" key="1">
    <source>
        <dbReference type="EMBL" id="JAD70303.1"/>
    </source>
</evidence>
<organism evidence="1">
    <name type="scientific">Arundo donax</name>
    <name type="common">Giant reed</name>
    <name type="synonym">Donax arundinaceus</name>
    <dbReference type="NCBI Taxonomy" id="35708"/>
    <lineage>
        <taxon>Eukaryota</taxon>
        <taxon>Viridiplantae</taxon>
        <taxon>Streptophyta</taxon>
        <taxon>Embryophyta</taxon>
        <taxon>Tracheophyta</taxon>
        <taxon>Spermatophyta</taxon>
        <taxon>Magnoliopsida</taxon>
        <taxon>Liliopsida</taxon>
        <taxon>Poales</taxon>
        <taxon>Poaceae</taxon>
        <taxon>PACMAD clade</taxon>
        <taxon>Arundinoideae</taxon>
        <taxon>Arundineae</taxon>
        <taxon>Arundo</taxon>
    </lineage>
</organism>
<reference evidence="1" key="2">
    <citation type="journal article" date="2015" name="Data Brief">
        <title>Shoot transcriptome of the giant reed, Arundo donax.</title>
        <authorList>
            <person name="Barrero R.A."/>
            <person name="Guerrero F.D."/>
            <person name="Moolhuijzen P."/>
            <person name="Goolsby J.A."/>
            <person name="Tidwell J."/>
            <person name="Bellgard S.E."/>
            <person name="Bellgard M.I."/>
        </authorList>
    </citation>
    <scope>NUCLEOTIDE SEQUENCE</scope>
    <source>
        <tissue evidence="1">Shoot tissue taken approximately 20 cm above the soil surface</tissue>
    </source>
</reference>
<accession>A0A0A9C760</accession>
<sequence length="36" mass="4052">MYGCVHIEPFNYLSGVTWFINRVGMVTSTCILTKGI</sequence>